<reference evidence="1 2" key="1">
    <citation type="submission" date="2017-05" db="EMBL/GenBank/DDBJ databases">
        <authorList>
            <person name="Varghese N."/>
            <person name="Submissions S."/>
        </authorList>
    </citation>
    <scope>NUCLEOTIDE SEQUENCE [LARGE SCALE GENOMIC DNA]</scope>
    <source>
        <strain evidence="1 2">DSM 25457</strain>
    </source>
</reference>
<organism evidence="1 2">
    <name type="scientific">Neorhodopirellula lusitana</name>
    <dbReference type="NCBI Taxonomy" id="445327"/>
    <lineage>
        <taxon>Bacteria</taxon>
        <taxon>Pseudomonadati</taxon>
        <taxon>Planctomycetota</taxon>
        <taxon>Planctomycetia</taxon>
        <taxon>Pirellulales</taxon>
        <taxon>Pirellulaceae</taxon>
        <taxon>Neorhodopirellula</taxon>
    </lineage>
</organism>
<evidence type="ECO:0000313" key="1">
    <source>
        <dbReference type="EMBL" id="SMP40564.1"/>
    </source>
</evidence>
<accession>A0ABY1PSF9</accession>
<dbReference type="Proteomes" id="UP001158067">
    <property type="component" value="Unassembled WGS sequence"/>
</dbReference>
<proteinExistence type="predicted"/>
<gene>
    <name evidence="1" type="ORF">SAMN06265222_101475</name>
</gene>
<comment type="caution">
    <text evidence="1">The sequence shown here is derived from an EMBL/GenBank/DDBJ whole genome shotgun (WGS) entry which is preliminary data.</text>
</comment>
<dbReference type="EMBL" id="FXUG01000001">
    <property type="protein sequence ID" value="SMP40564.1"/>
    <property type="molecule type" value="Genomic_DNA"/>
</dbReference>
<evidence type="ECO:0000313" key="2">
    <source>
        <dbReference type="Proteomes" id="UP001158067"/>
    </source>
</evidence>
<protein>
    <submittedName>
        <fullName evidence="1">Uncharacterized protein</fullName>
    </submittedName>
</protein>
<sequence>MLDPSLASFGLPKGRVDVCWANGFCVVPLVKILVQRRRRSLQFRVADGRHRIVPKLRIAPLAKHASIWGMLVAVNFGRMTRGANSELRLNSSLSRNLSRFTDFSKLPSRQTAE</sequence>
<name>A0ABY1PSF9_9BACT</name>
<keyword evidence="2" id="KW-1185">Reference proteome</keyword>